<evidence type="ECO:0000313" key="3">
    <source>
        <dbReference type="Proteomes" id="UP001610432"/>
    </source>
</evidence>
<keyword evidence="1" id="KW-0732">Signal</keyword>
<evidence type="ECO:0000256" key="1">
    <source>
        <dbReference type="SAM" id="SignalP"/>
    </source>
</evidence>
<name>A0ABR4LF44_9EURO</name>
<keyword evidence="3" id="KW-1185">Reference proteome</keyword>
<gene>
    <name evidence="2" type="ORF">BJX67DRAFT_390811</name>
</gene>
<evidence type="ECO:0000313" key="2">
    <source>
        <dbReference type="EMBL" id="KAL2863153.1"/>
    </source>
</evidence>
<dbReference type="RefSeq" id="XP_070882132.1">
    <property type="nucleotide sequence ID" value="XM_071034687.1"/>
</dbReference>
<proteinExistence type="predicted"/>
<organism evidence="2 3">
    <name type="scientific">Aspergillus lucknowensis</name>
    <dbReference type="NCBI Taxonomy" id="176173"/>
    <lineage>
        <taxon>Eukaryota</taxon>
        <taxon>Fungi</taxon>
        <taxon>Dikarya</taxon>
        <taxon>Ascomycota</taxon>
        <taxon>Pezizomycotina</taxon>
        <taxon>Eurotiomycetes</taxon>
        <taxon>Eurotiomycetidae</taxon>
        <taxon>Eurotiales</taxon>
        <taxon>Aspergillaceae</taxon>
        <taxon>Aspergillus</taxon>
        <taxon>Aspergillus subgen. Nidulantes</taxon>
    </lineage>
</organism>
<dbReference type="EMBL" id="JBFXLQ010000056">
    <property type="protein sequence ID" value="KAL2863153.1"/>
    <property type="molecule type" value="Genomic_DNA"/>
</dbReference>
<dbReference type="Proteomes" id="UP001610432">
    <property type="component" value="Unassembled WGS sequence"/>
</dbReference>
<feature type="signal peptide" evidence="1">
    <location>
        <begin position="1"/>
        <end position="20"/>
    </location>
</feature>
<accession>A0ABR4LF44</accession>
<feature type="chain" id="PRO_5047286904" evidence="1">
    <location>
        <begin position="21"/>
        <end position="535"/>
    </location>
</feature>
<comment type="caution">
    <text evidence="2">The sequence shown here is derived from an EMBL/GenBank/DDBJ whole genome shotgun (WGS) entry which is preliminary data.</text>
</comment>
<reference evidence="2 3" key="1">
    <citation type="submission" date="2024-07" db="EMBL/GenBank/DDBJ databases">
        <title>Section-level genome sequencing and comparative genomics of Aspergillus sections Usti and Cavernicolus.</title>
        <authorList>
            <consortium name="Lawrence Berkeley National Laboratory"/>
            <person name="Nybo J.L."/>
            <person name="Vesth T.C."/>
            <person name="Theobald S."/>
            <person name="Frisvad J.C."/>
            <person name="Larsen T.O."/>
            <person name="Kjaerboelling I."/>
            <person name="Rothschild-Mancinelli K."/>
            <person name="Lyhne E.K."/>
            <person name="Kogle M.E."/>
            <person name="Barry K."/>
            <person name="Clum A."/>
            <person name="Na H."/>
            <person name="Ledsgaard L."/>
            <person name="Lin J."/>
            <person name="Lipzen A."/>
            <person name="Kuo A."/>
            <person name="Riley R."/>
            <person name="Mondo S."/>
            <person name="Labutti K."/>
            <person name="Haridas S."/>
            <person name="Pangalinan J."/>
            <person name="Salamov A.A."/>
            <person name="Simmons B.A."/>
            <person name="Magnuson J.K."/>
            <person name="Chen J."/>
            <person name="Drula E."/>
            <person name="Henrissat B."/>
            <person name="Wiebenga A."/>
            <person name="Lubbers R.J."/>
            <person name="Gomes A.C."/>
            <person name="Macurrencykelacurrency M.R."/>
            <person name="Stajich J."/>
            <person name="Grigoriev I.V."/>
            <person name="Mortensen U.H."/>
            <person name="De Vries R.P."/>
            <person name="Baker S.E."/>
            <person name="Andersen M.R."/>
        </authorList>
    </citation>
    <scope>NUCLEOTIDE SEQUENCE [LARGE SCALE GENOMIC DNA]</scope>
    <source>
        <strain evidence="2 3">CBS 449.75</strain>
    </source>
</reference>
<sequence length="535" mass="59043">MHHFTVYGILAISYACMGYAEEINQICNAITGNFACSVKITLPTTAETKYCPNKFFETDPCKTRATYRYPCPTWRKPGRMCDGWTCVPGTREKWIDVPCGINIKSIDVGLCDAVQSELRVNLDLLNKAAAMCDCIPKVLALSTDGSLKATDAVSDVSSATSGVLVVYAELQKIDLTTYIRFAGALGTCIAGCDVNAIKSFFFDYIQQSQEELSNQLRGIMDPWTASFGEMRGTLETLEASVQTITNSARDVQSKISTIGAPACGDATGCAESTLSQFNDQGSWMVFDRMYTTWTDRFLVAQTIQLQLSLLQDTITVSDAVSTISSMSTLVKNAEEAASIPLTEEEIISIITEGRIKKLVDIVQVFKFPGDLRKLIDDLRNNIPSISQFSKVLDTRTQAISGNITDVVSDSWLQQVDVSGDAARAVRQNIAMIQEEFRAKVLPAIADLQTKIKSITGMLSALPFSAKPPSIDAKVASYQRWSRIAINMPCSRWATKEYSVPGYTDSFKYPQFYNCPLDTPVPWPNHHIPYIKIAFQ</sequence>
<protein>
    <submittedName>
        <fullName evidence="2">Uncharacterized protein</fullName>
    </submittedName>
</protein>
<dbReference type="GeneID" id="98149759"/>